<dbReference type="GO" id="GO:0001228">
    <property type="term" value="F:DNA-binding transcription activator activity, RNA polymerase II-specific"/>
    <property type="evidence" value="ECO:0007669"/>
    <property type="project" value="TreeGrafter"/>
</dbReference>
<evidence type="ECO:0000313" key="5">
    <source>
        <dbReference type="Proteomes" id="UP001172102"/>
    </source>
</evidence>
<evidence type="ECO:0000256" key="2">
    <source>
        <dbReference type="SAM" id="MobiDB-lite"/>
    </source>
</evidence>
<feature type="domain" description="Zn(2)-C6 fungal-type" evidence="3">
    <location>
        <begin position="13"/>
        <end position="47"/>
    </location>
</feature>
<dbReference type="EMBL" id="JAUKUA010000004">
    <property type="protein sequence ID" value="KAK0716378.1"/>
    <property type="molecule type" value="Genomic_DNA"/>
</dbReference>
<dbReference type="SMART" id="SM00066">
    <property type="entry name" value="GAL4"/>
    <property type="match status" value="1"/>
</dbReference>
<accession>A0AA40AIB2</accession>
<gene>
    <name evidence="4" type="ORF">B0H67DRAFT_491001</name>
</gene>
<dbReference type="GO" id="GO:0008270">
    <property type="term" value="F:zinc ion binding"/>
    <property type="evidence" value="ECO:0007669"/>
    <property type="project" value="InterPro"/>
</dbReference>
<dbReference type="SUPFAM" id="SSF57701">
    <property type="entry name" value="Zn2/Cys6 DNA-binding domain"/>
    <property type="match status" value="1"/>
</dbReference>
<organism evidence="4 5">
    <name type="scientific">Lasiosphaeris hirsuta</name>
    <dbReference type="NCBI Taxonomy" id="260670"/>
    <lineage>
        <taxon>Eukaryota</taxon>
        <taxon>Fungi</taxon>
        <taxon>Dikarya</taxon>
        <taxon>Ascomycota</taxon>
        <taxon>Pezizomycotina</taxon>
        <taxon>Sordariomycetes</taxon>
        <taxon>Sordariomycetidae</taxon>
        <taxon>Sordariales</taxon>
        <taxon>Lasiosphaeriaceae</taxon>
        <taxon>Lasiosphaeris</taxon>
    </lineage>
</organism>
<evidence type="ECO:0000256" key="1">
    <source>
        <dbReference type="ARBA" id="ARBA00023242"/>
    </source>
</evidence>
<dbReference type="Gene3D" id="4.10.240.10">
    <property type="entry name" value="Zn(2)-C6 fungal-type DNA-binding domain"/>
    <property type="match status" value="1"/>
</dbReference>
<feature type="region of interest" description="Disordered" evidence="2">
    <location>
        <begin position="56"/>
        <end position="88"/>
    </location>
</feature>
<dbReference type="PROSITE" id="PS50048">
    <property type="entry name" value="ZN2_CY6_FUNGAL_2"/>
    <property type="match status" value="1"/>
</dbReference>
<dbReference type="Pfam" id="PF00172">
    <property type="entry name" value="Zn_clus"/>
    <property type="match status" value="1"/>
</dbReference>
<comment type="caution">
    <text evidence="4">The sequence shown here is derived from an EMBL/GenBank/DDBJ whole genome shotgun (WGS) entry which is preliminary data.</text>
</comment>
<dbReference type="Proteomes" id="UP001172102">
    <property type="component" value="Unassembled WGS sequence"/>
</dbReference>
<name>A0AA40AIB2_9PEZI</name>
<evidence type="ECO:0000313" key="4">
    <source>
        <dbReference type="EMBL" id="KAK0716378.1"/>
    </source>
</evidence>
<keyword evidence="1" id="KW-0539">Nucleus</keyword>
<feature type="compositionally biased region" description="Polar residues" evidence="2">
    <location>
        <begin position="56"/>
        <end position="70"/>
    </location>
</feature>
<dbReference type="InterPro" id="IPR001138">
    <property type="entry name" value="Zn2Cys6_DnaBD"/>
</dbReference>
<sequence length="446" mass="48614">MLKRRSHNKSRNGCLNCKQRRIKCDEQGPPCASCVARPWATHAPCVYQTIAPPSSTPPKSLASQPEQLANSSLPGSPSASLPTSPCSFSNTPEHNRLLELELMHRWSMRSWKAFYAIPECQPYLLNYLPRAALGHSYLLNAILAAAAMDIAITSAPIATTTYETAVTRSPRGHSSSLNYLRAALEYGNRASADFRSQVTCVSRDNIDLVVYFSSMAAVIAFATSPYLESSNGSTLDRVVTYFDMLISSARIHLHHTQWLLESPCPAGVVASEYSINLGLLEELDAGTRTAIDLLSSVARQVRLPQPGVTASEVLAYQLAVGQTKYCFAEDHRGRIKNFFVTLPTVAGDVFTTAMRAREPVALFITMYWGVLVHRAAEDPQMWAAGATGQQLVGEVSEMLLSLSGIAGIANIREGIAWTRSQVGLEPLPGCLLSAVTGRLLLEDELR</sequence>
<dbReference type="PANTHER" id="PTHR47784:SF10">
    <property type="entry name" value="TRANSCRIPTION FACTOR, PUTATIVE (AFU_ORTHOLOGUE AFUA_6G14150)-RELATED"/>
    <property type="match status" value="1"/>
</dbReference>
<dbReference type="InterPro" id="IPR036864">
    <property type="entry name" value="Zn2-C6_fun-type_DNA-bd_sf"/>
</dbReference>
<proteinExistence type="predicted"/>
<reference evidence="4" key="1">
    <citation type="submission" date="2023-06" db="EMBL/GenBank/DDBJ databases">
        <title>Genome-scale phylogeny and comparative genomics of the fungal order Sordariales.</title>
        <authorList>
            <consortium name="Lawrence Berkeley National Laboratory"/>
            <person name="Hensen N."/>
            <person name="Bonometti L."/>
            <person name="Westerberg I."/>
            <person name="Brannstrom I.O."/>
            <person name="Guillou S."/>
            <person name="Cros-Aarteil S."/>
            <person name="Calhoun S."/>
            <person name="Haridas S."/>
            <person name="Kuo A."/>
            <person name="Mondo S."/>
            <person name="Pangilinan J."/>
            <person name="Riley R."/>
            <person name="Labutti K."/>
            <person name="Andreopoulos B."/>
            <person name="Lipzen A."/>
            <person name="Chen C."/>
            <person name="Yanf M."/>
            <person name="Daum C."/>
            <person name="Ng V."/>
            <person name="Clum A."/>
            <person name="Steindorff A."/>
            <person name="Ohm R."/>
            <person name="Martin F."/>
            <person name="Silar P."/>
            <person name="Natvig D."/>
            <person name="Lalanne C."/>
            <person name="Gautier V."/>
            <person name="Ament-Velasquez S.L."/>
            <person name="Kruys A."/>
            <person name="Hutchinson M.I."/>
            <person name="Powell A.J."/>
            <person name="Barry K."/>
            <person name="Miller A.N."/>
            <person name="Grigoriev I.V."/>
            <person name="Debuchy R."/>
            <person name="Gladieux P."/>
            <person name="Thoren M.H."/>
            <person name="Johannesson H."/>
        </authorList>
    </citation>
    <scope>NUCLEOTIDE SEQUENCE</scope>
    <source>
        <strain evidence="4">SMH4607-1</strain>
    </source>
</reference>
<protein>
    <recommendedName>
        <fullName evidence="3">Zn(2)-C6 fungal-type domain-containing protein</fullName>
    </recommendedName>
</protein>
<evidence type="ECO:0000259" key="3">
    <source>
        <dbReference type="PROSITE" id="PS50048"/>
    </source>
</evidence>
<keyword evidence="5" id="KW-1185">Reference proteome</keyword>
<dbReference type="PANTHER" id="PTHR47784">
    <property type="entry name" value="STEROL UPTAKE CONTROL PROTEIN 2"/>
    <property type="match status" value="1"/>
</dbReference>
<dbReference type="AlphaFoldDB" id="A0AA40AIB2"/>
<dbReference type="CDD" id="cd00067">
    <property type="entry name" value="GAL4"/>
    <property type="match status" value="1"/>
</dbReference>
<dbReference type="InterPro" id="IPR053157">
    <property type="entry name" value="Sterol_Uptake_Regulator"/>
</dbReference>
<feature type="compositionally biased region" description="Low complexity" evidence="2">
    <location>
        <begin position="71"/>
        <end position="85"/>
    </location>
</feature>